<comment type="caution">
    <text evidence="6">The sequence shown here is derived from an EMBL/GenBank/DDBJ whole genome shotgun (WGS) entry which is preliminary data.</text>
</comment>
<name>A0A1G2MCI8_9BACT</name>
<comment type="similarity">
    <text evidence="1 4 5">Belongs to the bacterial ribosomal protein bL17 family.</text>
</comment>
<dbReference type="NCBIfam" id="TIGR00059">
    <property type="entry name" value="L17"/>
    <property type="match status" value="1"/>
</dbReference>
<evidence type="ECO:0000256" key="5">
    <source>
        <dbReference type="RuleBase" id="RU000660"/>
    </source>
</evidence>
<evidence type="ECO:0000313" key="7">
    <source>
        <dbReference type="Proteomes" id="UP000178121"/>
    </source>
</evidence>
<dbReference type="InterPro" id="IPR000456">
    <property type="entry name" value="Ribosomal_bL17"/>
</dbReference>
<dbReference type="HAMAP" id="MF_01368">
    <property type="entry name" value="Ribosomal_bL17"/>
    <property type="match status" value="1"/>
</dbReference>
<sequence length="116" mass="13037">MRHANRIKKFGRKRNQRAALLRSLSRALIKEGRVKTTEVKAKALRPLVERLITHAGSGTIASRRLIRGRLGNEESLSKLYKEIGPKYATRSGGYTRIVKIGRRRSDGASMAIIELV</sequence>
<evidence type="ECO:0000313" key="6">
    <source>
        <dbReference type="EMBL" id="OHA20849.1"/>
    </source>
</evidence>
<dbReference type="EMBL" id="MHRI01000020">
    <property type="protein sequence ID" value="OHA20849.1"/>
    <property type="molecule type" value="Genomic_DNA"/>
</dbReference>
<dbReference type="InterPro" id="IPR036373">
    <property type="entry name" value="Ribosomal_bL17_sf"/>
</dbReference>
<proteinExistence type="inferred from homology"/>
<organism evidence="6 7">
    <name type="scientific">Candidatus Taylorbacteria bacterium RIFCSPHIGHO2_01_FULL_51_15</name>
    <dbReference type="NCBI Taxonomy" id="1802304"/>
    <lineage>
        <taxon>Bacteria</taxon>
        <taxon>Candidatus Tayloriibacteriota</taxon>
    </lineage>
</organism>
<keyword evidence="2 4" id="KW-0689">Ribosomal protein</keyword>
<evidence type="ECO:0000256" key="3">
    <source>
        <dbReference type="ARBA" id="ARBA00023274"/>
    </source>
</evidence>
<dbReference type="GO" id="GO:0022625">
    <property type="term" value="C:cytosolic large ribosomal subunit"/>
    <property type="evidence" value="ECO:0007669"/>
    <property type="project" value="TreeGrafter"/>
</dbReference>
<dbReference type="Proteomes" id="UP000178121">
    <property type="component" value="Unassembled WGS sequence"/>
</dbReference>
<dbReference type="AlphaFoldDB" id="A0A1G2MCI8"/>
<evidence type="ECO:0000256" key="4">
    <source>
        <dbReference type="HAMAP-Rule" id="MF_01368"/>
    </source>
</evidence>
<dbReference type="Pfam" id="PF01196">
    <property type="entry name" value="Ribosomal_L17"/>
    <property type="match status" value="1"/>
</dbReference>
<gene>
    <name evidence="4" type="primary">rplQ</name>
    <name evidence="6" type="ORF">A2849_04190</name>
</gene>
<dbReference type="Gene3D" id="3.90.1030.10">
    <property type="entry name" value="Ribosomal protein L17"/>
    <property type="match status" value="1"/>
</dbReference>
<dbReference type="PANTHER" id="PTHR14413:SF16">
    <property type="entry name" value="LARGE RIBOSOMAL SUBUNIT PROTEIN BL17M"/>
    <property type="match status" value="1"/>
</dbReference>
<accession>A0A1G2MCI8</accession>
<keyword evidence="3 4" id="KW-0687">Ribonucleoprotein</keyword>
<dbReference type="SUPFAM" id="SSF64263">
    <property type="entry name" value="Prokaryotic ribosomal protein L17"/>
    <property type="match status" value="1"/>
</dbReference>
<protein>
    <recommendedName>
        <fullName evidence="4">Large ribosomal subunit protein bL17</fullName>
    </recommendedName>
</protein>
<evidence type="ECO:0000256" key="2">
    <source>
        <dbReference type="ARBA" id="ARBA00022980"/>
    </source>
</evidence>
<dbReference type="GO" id="GO:0003735">
    <property type="term" value="F:structural constituent of ribosome"/>
    <property type="evidence" value="ECO:0007669"/>
    <property type="project" value="InterPro"/>
</dbReference>
<dbReference type="GO" id="GO:0006412">
    <property type="term" value="P:translation"/>
    <property type="evidence" value="ECO:0007669"/>
    <property type="project" value="UniProtKB-UniRule"/>
</dbReference>
<dbReference type="PANTHER" id="PTHR14413">
    <property type="entry name" value="RIBOSOMAL PROTEIN L17"/>
    <property type="match status" value="1"/>
</dbReference>
<comment type="subunit">
    <text evidence="4">Part of the 50S ribosomal subunit. Contacts protein L32.</text>
</comment>
<reference evidence="6 7" key="1">
    <citation type="journal article" date="2016" name="Nat. Commun.">
        <title>Thousands of microbial genomes shed light on interconnected biogeochemical processes in an aquifer system.</title>
        <authorList>
            <person name="Anantharaman K."/>
            <person name="Brown C.T."/>
            <person name="Hug L.A."/>
            <person name="Sharon I."/>
            <person name="Castelle C.J."/>
            <person name="Probst A.J."/>
            <person name="Thomas B.C."/>
            <person name="Singh A."/>
            <person name="Wilkins M.J."/>
            <person name="Karaoz U."/>
            <person name="Brodie E.L."/>
            <person name="Williams K.H."/>
            <person name="Hubbard S.S."/>
            <person name="Banfield J.F."/>
        </authorList>
    </citation>
    <scope>NUCLEOTIDE SEQUENCE [LARGE SCALE GENOMIC DNA]</scope>
</reference>
<evidence type="ECO:0000256" key="1">
    <source>
        <dbReference type="ARBA" id="ARBA00008777"/>
    </source>
</evidence>